<dbReference type="SUPFAM" id="SSF81321">
    <property type="entry name" value="Family A G protein-coupled receptor-like"/>
    <property type="match status" value="1"/>
</dbReference>
<protein>
    <submittedName>
        <fullName evidence="3">Serpentine Receptor, class H</fullName>
    </submittedName>
</protein>
<organism evidence="2 3">
    <name type="scientific">Caenorhabditis tropicalis</name>
    <dbReference type="NCBI Taxonomy" id="1561998"/>
    <lineage>
        <taxon>Eukaryota</taxon>
        <taxon>Metazoa</taxon>
        <taxon>Ecdysozoa</taxon>
        <taxon>Nematoda</taxon>
        <taxon>Chromadorea</taxon>
        <taxon>Rhabditida</taxon>
        <taxon>Rhabditina</taxon>
        <taxon>Rhabditomorpha</taxon>
        <taxon>Rhabditoidea</taxon>
        <taxon>Rhabditidae</taxon>
        <taxon>Peloderinae</taxon>
        <taxon>Caenorhabditis</taxon>
    </lineage>
</organism>
<feature type="transmembrane region" description="Helical" evidence="1">
    <location>
        <begin position="183"/>
        <end position="201"/>
    </location>
</feature>
<dbReference type="WBParaSite" id="Csp11.Scaffold630.g20180.t1">
    <property type="protein sequence ID" value="Csp11.Scaffold630.g20180.t1"/>
    <property type="gene ID" value="Csp11.Scaffold630.g20180"/>
</dbReference>
<name>A0A1I7UX04_9PELO</name>
<feature type="transmembrane region" description="Helical" evidence="1">
    <location>
        <begin position="143"/>
        <end position="171"/>
    </location>
</feature>
<keyword evidence="1" id="KW-1133">Transmembrane helix</keyword>
<reference evidence="3" key="1">
    <citation type="submission" date="2016-11" db="UniProtKB">
        <authorList>
            <consortium name="WormBaseParasite"/>
        </authorList>
    </citation>
    <scope>IDENTIFICATION</scope>
</reference>
<dbReference type="InterPro" id="IPR019422">
    <property type="entry name" value="7TM_GPCR_serpentine_rcpt_Srh"/>
</dbReference>
<evidence type="ECO:0000313" key="3">
    <source>
        <dbReference type="WBParaSite" id="Csp11.Scaffold630.g20180.t1"/>
    </source>
</evidence>
<feature type="transmembrane region" description="Helical" evidence="1">
    <location>
        <begin position="41"/>
        <end position="61"/>
    </location>
</feature>
<evidence type="ECO:0000256" key="1">
    <source>
        <dbReference type="SAM" id="Phobius"/>
    </source>
</evidence>
<dbReference type="Pfam" id="PF10318">
    <property type="entry name" value="7TM_GPCR_Srh"/>
    <property type="match status" value="1"/>
</dbReference>
<accession>A0A1I7UX04</accession>
<keyword evidence="1" id="KW-0472">Membrane</keyword>
<dbReference type="PANTHER" id="PTHR46891">
    <property type="entry name" value="SERPENTINE RECEPTOR, CLASS H-RELATED"/>
    <property type="match status" value="1"/>
</dbReference>
<feature type="transmembrane region" description="Helical" evidence="1">
    <location>
        <begin position="98"/>
        <end position="122"/>
    </location>
</feature>
<evidence type="ECO:0000313" key="2">
    <source>
        <dbReference type="Proteomes" id="UP000095282"/>
    </source>
</evidence>
<dbReference type="Proteomes" id="UP000095282">
    <property type="component" value="Unplaced"/>
</dbReference>
<proteinExistence type="predicted"/>
<keyword evidence="2" id="KW-1185">Reference proteome</keyword>
<keyword evidence="1" id="KW-0812">Transmembrane</keyword>
<sequence length="243" mass="28350">MPIRPLFLLQSMCMYNLNVRTSLPYSMPIPVQTYMGDMETCLVGSSLFCCILVFVLLTRLVPDQELAKKNVFKRLPCLPKYIREENIFIFLEDYKWTFIIFVTAGLAIAISEISFFAGYLIWNIYEQFKENKMSKKTYQMQRRFFFALIVQVTIPFIFFFGPAFVLGIATVNDYYNQTLNNQALIIVSCHGFISTIVMIIAHRPYREVLLNWIIHNRFTLKKVDSPQESAFVVVKRGSIRPIV</sequence>
<dbReference type="AlphaFoldDB" id="A0A1I7UX04"/>